<dbReference type="Proteomes" id="UP001634393">
    <property type="component" value="Unassembled WGS sequence"/>
</dbReference>
<keyword evidence="3" id="KW-0813">Transport</keyword>
<keyword evidence="3" id="KW-0029">Amino-acid transport</keyword>
<evidence type="ECO:0000256" key="3">
    <source>
        <dbReference type="ARBA" id="ARBA00022970"/>
    </source>
</evidence>
<accession>A0ABD3R4G9</accession>
<gene>
    <name evidence="7" type="ORF">ACJIZ3_000345</name>
</gene>
<feature type="domain" description="Amino acid transporter transmembrane" evidence="6">
    <location>
        <begin position="23"/>
        <end position="144"/>
    </location>
</feature>
<proteinExistence type="predicted"/>
<evidence type="ECO:0000313" key="8">
    <source>
        <dbReference type="Proteomes" id="UP001634393"/>
    </source>
</evidence>
<keyword evidence="5" id="KW-0472">Membrane</keyword>
<dbReference type="Pfam" id="PF01490">
    <property type="entry name" value="Aa_trans"/>
    <property type="match status" value="1"/>
</dbReference>
<dbReference type="EMBL" id="JBJXBP010000449">
    <property type="protein sequence ID" value="KAL3807880.1"/>
    <property type="molecule type" value="Genomic_DNA"/>
</dbReference>
<evidence type="ECO:0000259" key="6">
    <source>
        <dbReference type="Pfam" id="PF01490"/>
    </source>
</evidence>
<dbReference type="GO" id="GO:0016020">
    <property type="term" value="C:membrane"/>
    <property type="evidence" value="ECO:0007669"/>
    <property type="project" value="UniProtKB-SubCell"/>
</dbReference>
<evidence type="ECO:0000256" key="2">
    <source>
        <dbReference type="ARBA" id="ARBA00022692"/>
    </source>
</evidence>
<sequence>MCSTDLFTFELNRAIERSSCLHTKGHESPCRVSSNPYMIAFGVVEIISGSSMVAFNCYCSNVLYLFHYCFKNGMIKGSYTGISIGTVTKTQKIWRTFQALGDIAFAYSYSLILIEIQGLSHSPRPDSFTFYLRLLFFNLKATTIRY</sequence>
<dbReference type="InterPro" id="IPR013057">
    <property type="entry name" value="AA_transpt_TM"/>
</dbReference>
<evidence type="ECO:0000256" key="1">
    <source>
        <dbReference type="ARBA" id="ARBA00004370"/>
    </source>
</evidence>
<comment type="caution">
    <text evidence="7">The sequence shown here is derived from an EMBL/GenBank/DDBJ whole genome shotgun (WGS) entry which is preliminary data.</text>
</comment>
<protein>
    <recommendedName>
        <fullName evidence="6">Amino acid transporter transmembrane domain-containing protein</fullName>
    </recommendedName>
</protein>
<keyword evidence="8" id="KW-1185">Reference proteome</keyword>
<reference evidence="7 8" key="1">
    <citation type="submission" date="2024-12" db="EMBL/GenBank/DDBJ databases">
        <title>The unique morphological basis and parallel evolutionary history of personate flowers in Penstemon.</title>
        <authorList>
            <person name="Depatie T.H."/>
            <person name="Wessinger C.A."/>
        </authorList>
    </citation>
    <scope>NUCLEOTIDE SEQUENCE [LARGE SCALE GENOMIC DNA]</scope>
    <source>
        <strain evidence="7">WTNN_2</strain>
        <tissue evidence="7">Leaf</tissue>
    </source>
</reference>
<evidence type="ECO:0000256" key="4">
    <source>
        <dbReference type="ARBA" id="ARBA00022989"/>
    </source>
</evidence>
<dbReference type="AlphaFoldDB" id="A0ABD3R4G9"/>
<keyword evidence="2" id="KW-0812">Transmembrane</keyword>
<keyword evidence="4" id="KW-1133">Transmembrane helix</keyword>
<organism evidence="7 8">
    <name type="scientific">Penstemon smallii</name>
    <dbReference type="NCBI Taxonomy" id="265156"/>
    <lineage>
        <taxon>Eukaryota</taxon>
        <taxon>Viridiplantae</taxon>
        <taxon>Streptophyta</taxon>
        <taxon>Embryophyta</taxon>
        <taxon>Tracheophyta</taxon>
        <taxon>Spermatophyta</taxon>
        <taxon>Magnoliopsida</taxon>
        <taxon>eudicotyledons</taxon>
        <taxon>Gunneridae</taxon>
        <taxon>Pentapetalae</taxon>
        <taxon>asterids</taxon>
        <taxon>lamiids</taxon>
        <taxon>Lamiales</taxon>
        <taxon>Plantaginaceae</taxon>
        <taxon>Cheloneae</taxon>
        <taxon>Penstemon</taxon>
    </lineage>
</organism>
<dbReference type="GO" id="GO:0006865">
    <property type="term" value="P:amino acid transport"/>
    <property type="evidence" value="ECO:0007669"/>
    <property type="project" value="UniProtKB-KW"/>
</dbReference>
<evidence type="ECO:0000313" key="7">
    <source>
        <dbReference type="EMBL" id="KAL3807880.1"/>
    </source>
</evidence>
<comment type="subcellular location">
    <subcellularLocation>
        <location evidence="1">Membrane</location>
    </subcellularLocation>
</comment>
<evidence type="ECO:0000256" key="5">
    <source>
        <dbReference type="ARBA" id="ARBA00023136"/>
    </source>
</evidence>
<name>A0ABD3R4G9_9LAMI</name>